<evidence type="ECO:0000313" key="7">
    <source>
        <dbReference type="EMBL" id="GEN13539.1"/>
    </source>
</evidence>
<reference evidence="8 9" key="1">
    <citation type="submission" date="2016-10" db="EMBL/GenBank/DDBJ databases">
        <authorList>
            <person name="Varghese N."/>
            <person name="Submissions S."/>
        </authorList>
    </citation>
    <scope>NUCLEOTIDE SEQUENCE [LARGE SCALE GENOMIC DNA]</scope>
    <source>
        <strain evidence="8 9">DSM 16525</strain>
    </source>
</reference>
<dbReference type="Proteomes" id="UP000183760">
    <property type="component" value="Unassembled WGS sequence"/>
</dbReference>
<dbReference type="SUPFAM" id="SSF46785">
    <property type="entry name" value="Winged helix' DNA-binding domain"/>
    <property type="match status" value="1"/>
</dbReference>
<dbReference type="AlphaFoldDB" id="A0A511TH90"/>
<keyword evidence="3 8" id="KW-0238">DNA-binding</keyword>
<feature type="domain" description="HTH lysR-type" evidence="6">
    <location>
        <begin position="13"/>
        <end position="70"/>
    </location>
</feature>
<dbReference type="Gene3D" id="3.40.190.10">
    <property type="entry name" value="Periplasmic binding protein-like II"/>
    <property type="match status" value="2"/>
</dbReference>
<evidence type="ECO:0000256" key="2">
    <source>
        <dbReference type="ARBA" id="ARBA00023015"/>
    </source>
</evidence>
<evidence type="ECO:0000259" key="6">
    <source>
        <dbReference type="PROSITE" id="PS50931"/>
    </source>
</evidence>
<dbReference type="InterPro" id="IPR050389">
    <property type="entry name" value="LysR-type_TF"/>
</dbReference>
<keyword evidence="9" id="KW-1185">Reference proteome</keyword>
<dbReference type="InterPro" id="IPR005119">
    <property type="entry name" value="LysR_subst-bd"/>
</dbReference>
<dbReference type="Gene3D" id="1.10.10.10">
    <property type="entry name" value="Winged helix-like DNA-binding domain superfamily/Winged helix DNA-binding domain"/>
    <property type="match status" value="1"/>
</dbReference>
<protein>
    <submittedName>
        <fullName evidence="8">DNA-binding transcriptional regulator, LysR family</fullName>
    </submittedName>
    <submittedName>
        <fullName evidence="7">LysR family transcriptional regulator</fullName>
    </submittedName>
</protein>
<dbReference type="GO" id="GO:0003700">
    <property type="term" value="F:DNA-binding transcription factor activity"/>
    <property type="evidence" value="ECO:0007669"/>
    <property type="project" value="InterPro"/>
</dbReference>
<comment type="similarity">
    <text evidence="1">Belongs to the LysR transcriptional regulatory family.</text>
</comment>
<accession>A0A511TH90</accession>
<dbReference type="EMBL" id="FOIB01000012">
    <property type="protein sequence ID" value="SEU37263.1"/>
    <property type="molecule type" value="Genomic_DNA"/>
</dbReference>
<organism evidence="7 10">
    <name type="scientific">Myxococcus fulvus</name>
    <dbReference type="NCBI Taxonomy" id="33"/>
    <lineage>
        <taxon>Bacteria</taxon>
        <taxon>Pseudomonadati</taxon>
        <taxon>Myxococcota</taxon>
        <taxon>Myxococcia</taxon>
        <taxon>Myxococcales</taxon>
        <taxon>Cystobacterineae</taxon>
        <taxon>Myxococcaceae</taxon>
        <taxon>Myxococcus</taxon>
    </lineage>
</organism>
<reference evidence="7 10" key="2">
    <citation type="submission" date="2019-07" db="EMBL/GenBank/DDBJ databases">
        <title>Whole genome shotgun sequence of Myxococcus fulvus NBRC 100333.</title>
        <authorList>
            <person name="Hosoyama A."/>
            <person name="Uohara A."/>
            <person name="Ohji S."/>
            <person name="Ichikawa N."/>
        </authorList>
    </citation>
    <scope>NUCLEOTIDE SEQUENCE [LARGE SCALE GENOMIC DNA]</scope>
    <source>
        <strain evidence="7 10">NBRC 100333</strain>
    </source>
</reference>
<dbReference type="CDD" id="cd08417">
    <property type="entry name" value="PBP2_Nitroaromatics_like"/>
    <property type="match status" value="1"/>
</dbReference>
<dbReference type="STRING" id="1334629.MFUL124B02_41465"/>
<evidence type="ECO:0000313" key="9">
    <source>
        <dbReference type="Proteomes" id="UP000183760"/>
    </source>
</evidence>
<dbReference type="SUPFAM" id="SSF53850">
    <property type="entry name" value="Periplasmic binding protein-like II"/>
    <property type="match status" value="1"/>
</dbReference>
<dbReference type="Pfam" id="PF00126">
    <property type="entry name" value="HTH_1"/>
    <property type="match status" value="1"/>
</dbReference>
<dbReference type="PROSITE" id="PS50931">
    <property type="entry name" value="HTH_LYSR"/>
    <property type="match status" value="1"/>
</dbReference>
<proteinExistence type="inferred from homology"/>
<dbReference type="GO" id="GO:0003677">
    <property type="term" value="F:DNA binding"/>
    <property type="evidence" value="ECO:0007669"/>
    <property type="project" value="UniProtKB-KW"/>
</dbReference>
<evidence type="ECO:0000313" key="8">
    <source>
        <dbReference type="EMBL" id="SEU37263.1"/>
    </source>
</evidence>
<feature type="region of interest" description="Disordered" evidence="5">
    <location>
        <begin position="314"/>
        <end position="335"/>
    </location>
</feature>
<dbReference type="Pfam" id="PF03466">
    <property type="entry name" value="LysR_substrate"/>
    <property type="match status" value="1"/>
</dbReference>
<evidence type="ECO:0000256" key="3">
    <source>
        <dbReference type="ARBA" id="ARBA00023125"/>
    </source>
</evidence>
<gene>
    <name evidence="7" type="ORF">MFU01_85760</name>
    <name evidence="8" type="ORF">SAMN05443572_11229</name>
</gene>
<dbReference type="InterPro" id="IPR037402">
    <property type="entry name" value="YidZ_PBP2"/>
</dbReference>
<keyword evidence="2" id="KW-0805">Transcription regulation</keyword>
<dbReference type="PANTHER" id="PTHR30118">
    <property type="entry name" value="HTH-TYPE TRANSCRIPTIONAL REGULATOR LEUO-RELATED"/>
    <property type="match status" value="1"/>
</dbReference>
<dbReference type="EMBL" id="BJXR01000085">
    <property type="protein sequence ID" value="GEN13539.1"/>
    <property type="molecule type" value="Genomic_DNA"/>
</dbReference>
<keyword evidence="4" id="KW-0804">Transcription</keyword>
<dbReference type="PANTHER" id="PTHR30118:SF15">
    <property type="entry name" value="TRANSCRIPTIONAL REGULATORY PROTEIN"/>
    <property type="match status" value="1"/>
</dbReference>
<evidence type="ECO:0000256" key="5">
    <source>
        <dbReference type="SAM" id="MobiDB-lite"/>
    </source>
</evidence>
<evidence type="ECO:0000313" key="10">
    <source>
        <dbReference type="Proteomes" id="UP000321514"/>
    </source>
</evidence>
<dbReference type="RefSeq" id="WP_245772578.1">
    <property type="nucleotide sequence ID" value="NZ_BJXR01000085.1"/>
</dbReference>
<evidence type="ECO:0000256" key="1">
    <source>
        <dbReference type="ARBA" id="ARBA00009437"/>
    </source>
</evidence>
<evidence type="ECO:0000256" key="4">
    <source>
        <dbReference type="ARBA" id="ARBA00023163"/>
    </source>
</evidence>
<name>A0A511TH90_MYXFU</name>
<sequence>MRYARAVMNLSAIDLNLFLVLHAVLETGSATDAAKQLHVTQSAVSNALARLREMLGDPLFVRSGRGLVPTPRCEELRPLVVNAVAQLQVAVDGQRFVPAESTRTFTLSCGDNQDVCDVPRVVEAFARKLPRARLRVVSIDFLMASDGLTTGEVDAALAPQMVATRDGYFCEDLYLEEMAFLVRKEHPRLRGSTLTKEEFNASRHIGMVIAQGRPGIGHRYFQEFCKEHGLEFNPALSVSHFIAAGMAVTRTDYVAGMPGRTADALCAMLPVKRLRLAITTPPMPMALIWHERTHSDPGARYFRQLMVEVLKEPSMTRATEPRAKPAAAARRARGR</sequence>
<dbReference type="InterPro" id="IPR000847">
    <property type="entry name" value="LysR_HTH_N"/>
</dbReference>
<dbReference type="InterPro" id="IPR036388">
    <property type="entry name" value="WH-like_DNA-bd_sf"/>
</dbReference>
<comment type="caution">
    <text evidence="7">The sequence shown here is derived from an EMBL/GenBank/DDBJ whole genome shotgun (WGS) entry which is preliminary data.</text>
</comment>
<dbReference type="PRINTS" id="PR00039">
    <property type="entry name" value="HTHLYSR"/>
</dbReference>
<dbReference type="Proteomes" id="UP000321514">
    <property type="component" value="Unassembled WGS sequence"/>
</dbReference>
<dbReference type="InterPro" id="IPR036390">
    <property type="entry name" value="WH_DNA-bd_sf"/>
</dbReference>